<reference evidence="2 3" key="1">
    <citation type="journal article" date="2013" name="Front. Plant Sci.">
        <title>The Reference Genome of the Halophytic Plant Eutrema salsugineum.</title>
        <authorList>
            <person name="Yang R."/>
            <person name="Jarvis D.E."/>
            <person name="Chen H."/>
            <person name="Beilstein M.A."/>
            <person name="Grimwood J."/>
            <person name="Jenkins J."/>
            <person name="Shu S."/>
            <person name="Prochnik S."/>
            <person name="Xin M."/>
            <person name="Ma C."/>
            <person name="Schmutz J."/>
            <person name="Wing R.A."/>
            <person name="Mitchell-Olds T."/>
            <person name="Schumaker K.S."/>
            <person name="Wang X."/>
        </authorList>
    </citation>
    <scope>NUCLEOTIDE SEQUENCE [LARGE SCALE GENOMIC DNA]</scope>
</reference>
<sequence length="93" mass="9963">MAKNEFSPLLLLSLMVLALFLMPIISGQMLPCLPGECTKTEACDAACKSKGYKGGACIRMSFGEKTGACCCKANVESQDFSKSDDTNDVRITN</sequence>
<dbReference type="KEGG" id="eus:EUTSA_v10005194mg"/>
<name>V4MLR0_EUTSA</name>
<evidence type="ECO:0000313" key="3">
    <source>
        <dbReference type="Proteomes" id="UP000030689"/>
    </source>
</evidence>
<accession>V4MLR0</accession>
<dbReference type="GO" id="GO:0006952">
    <property type="term" value="P:defense response"/>
    <property type="evidence" value="ECO:0007669"/>
    <property type="project" value="InterPro"/>
</dbReference>
<feature type="signal peptide" evidence="1">
    <location>
        <begin position="1"/>
        <end position="27"/>
    </location>
</feature>
<evidence type="ECO:0000256" key="1">
    <source>
        <dbReference type="SAM" id="SignalP"/>
    </source>
</evidence>
<organism evidence="2 3">
    <name type="scientific">Eutrema salsugineum</name>
    <name type="common">Saltwater cress</name>
    <name type="synonym">Sisymbrium salsugineum</name>
    <dbReference type="NCBI Taxonomy" id="72664"/>
    <lineage>
        <taxon>Eukaryota</taxon>
        <taxon>Viridiplantae</taxon>
        <taxon>Streptophyta</taxon>
        <taxon>Embryophyta</taxon>
        <taxon>Tracheophyta</taxon>
        <taxon>Spermatophyta</taxon>
        <taxon>Magnoliopsida</taxon>
        <taxon>eudicotyledons</taxon>
        <taxon>Gunneridae</taxon>
        <taxon>Pentapetalae</taxon>
        <taxon>rosids</taxon>
        <taxon>malvids</taxon>
        <taxon>Brassicales</taxon>
        <taxon>Brassicaceae</taxon>
        <taxon>Eutremeae</taxon>
        <taxon>Eutrema</taxon>
    </lineage>
</organism>
<dbReference type="EMBL" id="KI517748">
    <property type="protein sequence ID" value="ESQ32396.1"/>
    <property type="molecule type" value="Genomic_DNA"/>
</dbReference>
<dbReference type="OMA" id="CCKANVE"/>
<dbReference type="Proteomes" id="UP000030689">
    <property type="component" value="Unassembled WGS sequence"/>
</dbReference>
<feature type="chain" id="PRO_5004722453" description="Knottin scorpion toxin-like domain-containing protein" evidence="1">
    <location>
        <begin position="28"/>
        <end position="93"/>
    </location>
</feature>
<dbReference type="CDD" id="cd00107">
    <property type="entry name" value="Knot1"/>
    <property type="match status" value="1"/>
</dbReference>
<dbReference type="AlphaFoldDB" id="V4MLR0"/>
<proteinExistence type="predicted"/>
<evidence type="ECO:0008006" key="4">
    <source>
        <dbReference type="Google" id="ProtNLM"/>
    </source>
</evidence>
<keyword evidence="1" id="KW-0732">Signal</keyword>
<gene>
    <name evidence="2" type="ORF">EUTSA_v10005194mg</name>
</gene>
<keyword evidence="3" id="KW-1185">Reference proteome</keyword>
<protein>
    <recommendedName>
        <fullName evidence="4">Knottin scorpion toxin-like domain-containing protein</fullName>
    </recommendedName>
</protein>
<dbReference type="Gramene" id="ESQ32396">
    <property type="protein sequence ID" value="ESQ32396"/>
    <property type="gene ID" value="EUTSA_v10005194mg"/>
</dbReference>
<evidence type="ECO:0000313" key="2">
    <source>
        <dbReference type="EMBL" id="ESQ32396.1"/>
    </source>
</evidence>
<dbReference type="InterPro" id="IPR003614">
    <property type="entry name" value="Knottins"/>
</dbReference>